<reference evidence="7 8" key="1">
    <citation type="journal article" date="2015" name="Genome Biol. Evol.">
        <title>Phylogenomic analyses indicate that early fungi evolved digesting cell walls of algal ancestors of land plants.</title>
        <authorList>
            <person name="Chang Y."/>
            <person name="Wang S."/>
            <person name="Sekimoto S."/>
            <person name="Aerts A.L."/>
            <person name="Choi C."/>
            <person name="Clum A."/>
            <person name="LaButti K.M."/>
            <person name="Lindquist E.A."/>
            <person name="Yee Ngan C."/>
            <person name="Ohm R.A."/>
            <person name="Salamov A.A."/>
            <person name="Grigoriev I.V."/>
            <person name="Spatafora J.W."/>
            <person name="Berbee M.L."/>
        </authorList>
    </citation>
    <scope>NUCLEOTIDE SEQUENCE [LARGE SCALE GENOMIC DNA]</scope>
    <source>
        <strain evidence="7 8">NRRL 28638</strain>
    </source>
</reference>
<feature type="domain" description="Zinc finger PHD-type" evidence="6">
    <location>
        <begin position="14"/>
        <end position="58"/>
    </location>
</feature>
<gene>
    <name evidence="7" type="ORF">CONCODRAFT_19804</name>
</gene>
<dbReference type="EMBL" id="KQ964655">
    <property type="protein sequence ID" value="KXN67165.1"/>
    <property type="molecule type" value="Genomic_DNA"/>
</dbReference>
<dbReference type="GO" id="GO:0006355">
    <property type="term" value="P:regulation of DNA-templated transcription"/>
    <property type="evidence" value="ECO:0007669"/>
    <property type="project" value="TreeGrafter"/>
</dbReference>
<dbReference type="STRING" id="796925.A0A137NWF0"/>
<organism evidence="7 8">
    <name type="scientific">Conidiobolus coronatus (strain ATCC 28846 / CBS 209.66 / NRRL 28638)</name>
    <name type="common">Delacroixia coronata</name>
    <dbReference type="NCBI Taxonomy" id="796925"/>
    <lineage>
        <taxon>Eukaryota</taxon>
        <taxon>Fungi</taxon>
        <taxon>Fungi incertae sedis</taxon>
        <taxon>Zoopagomycota</taxon>
        <taxon>Entomophthoromycotina</taxon>
        <taxon>Entomophthoromycetes</taxon>
        <taxon>Entomophthorales</taxon>
        <taxon>Ancylistaceae</taxon>
        <taxon>Conidiobolus</taxon>
    </lineage>
</organism>
<evidence type="ECO:0000256" key="5">
    <source>
        <dbReference type="SAM" id="MobiDB-lite"/>
    </source>
</evidence>
<dbReference type="CDD" id="cd15550">
    <property type="entry name" value="PHD_MLL5"/>
    <property type="match status" value="1"/>
</dbReference>
<dbReference type="GO" id="GO:0008270">
    <property type="term" value="F:zinc ion binding"/>
    <property type="evidence" value="ECO:0007669"/>
    <property type="project" value="UniProtKB-KW"/>
</dbReference>
<dbReference type="Gene3D" id="3.30.40.10">
    <property type="entry name" value="Zinc/RING finger domain, C3HC4 (zinc finger)"/>
    <property type="match status" value="1"/>
</dbReference>
<dbReference type="GO" id="GO:0070210">
    <property type="term" value="C:Rpd3L-Expanded complex"/>
    <property type="evidence" value="ECO:0007669"/>
    <property type="project" value="TreeGrafter"/>
</dbReference>
<keyword evidence="4" id="KW-0156">Chromatin regulator</keyword>
<evidence type="ECO:0000256" key="1">
    <source>
        <dbReference type="ARBA" id="ARBA00022723"/>
    </source>
</evidence>
<keyword evidence="8" id="KW-1185">Reference proteome</keyword>
<dbReference type="InterPro" id="IPR046341">
    <property type="entry name" value="SET_dom_sf"/>
</dbReference>
<dbReference type="InterPro" id="IPR011011">
    <property type="entry name" value="Znf_FYVE_PHD"/>
</dbReference>
<proteinExistence type="predicted"/>
<protein>
    <recommendedName>
        <fullName evidence="6">Zinc finger PHD-type domain-containing protein</fullName>
    </recommendedName>
</protein>
<dbReference type="SUPFAM" id="SSF57903">
    <property type="entry name" value="FYVE/PHD zinc finger"/>
    <property type="match status" value="1"/>
</dbReference>
<dbReference type="Gene3D" id="2.170.270.10">
    <property type="entry name" value="SET domain"/>
    <property type="match status" value="1"/>
</dbReference>
<evidence type="ECO:0000313" key="8">
    <source>
        <dbReference type="Proteomes" id="UP000070444"/>
    </source>
</evidence>
<feature type="region of interest" description="Disordered" evidence="5">
    <location>
        <begin position="81"/>
        <end position="112"/>
    </location>
</feature>
<accession>A0A137NWF0</accession>
<dbReference type="InterPro" id="IPR019786">
    <property type="entry name" value="Zinc_finger_PHD-type_CS"/>
</dbReference>
<feature type="compositionally biased region" description="Basic residues" evidence="5">
    <location>
        <begin position="81"/>
        <end position="98"/>
    </location>
</feature>
<dbReference type="SUPFAM" id="SSF82199">
    <property type="entry name" value="SET domain"/>
    <property type="match status" value="1"/>
</dbReference>
<feature type="non-terminal residue" evidence="7">
    <location>
        <position position="301"/>
    </location>
</feature>
<dbReference type="PANTHER" id="PTHR46462:SF3">
    <property type="entry name" value="UPSET, ISOFORM A"/>
    <property type="match status" value="1"/>
</dbReference>
<keyword evidence="1" id="KW-0479">Metal-binding</keyword>
<dbReference type="PANTHER" id="PTHR46462">
    <property type="entry name" value="UPSET, ISOFORM A"/>
    <property type="match status" value="1"/>
</dbReference>
<name>A0A137NWF0_CONC2</name>
<dbReference type="InterPro" id="IPR001965">
    <property type="entry name" value="Znf_PHD"/>
</dbReference>
<keyword evidence="3" id="KW-0862">Zinc</keyword>
<evidence type="ECO:0000256" key="3">
    <source>
        <dbReference type="ARBA" id="ARBA00022833"/>
    </source>
</evidence>
<evidence type="ECO:0000259" key="6">
    <source>
        <dbReference type="SMART" id="SM00249"/>
    </source>
</evidence>
<evidence type="ECO:0000256" key="4">
    <source>
        <dbReference type="ARBA" id="ARBA00022853"/>
    </source>
</evidence>
<dbReference type="PROSITE" id="PS01359">
    <property type="entry name" value="ZF_PHD_1"/>
    <property type="match status" value="1"/>
</dbReference>
<dbReference type="OMA" id="KPECISI"/>
<dbReference type="Pfam" id="PF20826">
    <property type="entry name" value="PHD_5"/>
    <property type="match status" value="1"/>
</dbReference>
<sequence length="301" mass="34421">MASTSEDEDQGIIRCICEFTHDDGFTIQCEQCFVWQHAACVEIDQNNVPEKYLCEECYPRYLDHRRAHEYQLALVQEDKQKRKMYKKRTPGRRKKYKTKNSPSFMDVPSSRVSSDEFGPSEFITYSSPKVQAFVEEICARLRKMHPSLKREDNTEISTPQENTTTEEELEASLSLISEDDLKSVIIVNDINPTPTPQISSSSLNGSTGPRAPRGLFIKEEVETGRLVMECKGELSFKSLYKQSIGNLYLVLGTPQPQVLFHPNLDLILDCRGQHHPSKFIRNKCSPNAELRTFIRTSDTTS</sequence>
<keyword evidence="2" id="KW-0863">Zinc-finger</keyword>
<dbReference type="OrthoDB" id="79252at2759"/>
<dbReference type="AlphaFoldDB" id="A0A137NWF0"/>
<evidence type="ECO:0000313" key="7">
    <source>
        <dbReference type="EMBL" id="KXN67165.1"/>
    </source>
</evidence>
<evidence type="ECO:0000256" key="2">
    <source>
        <dbReference type="ARBA" id="ARBA00022771"/>
    </source>
</evidence>
<dbReference type="Proteomes" id="UP000070444">
    <property type="component" value="Unassembled WGS sequence"/>
</dbReference>
<dbReference type="GO" id="GO:0034967">
    <property type="term" value="C:Set3 complex"/>
    <property type="evidence" value="ECO:0007669"/>
    <property type="project" value="TreeGrafter"/>
</dbReference>
<dbReference type="InterPro" id="IPR013083">
    <property type="entry name" value="Znf_RING/FYVE/PHD"/>
</dbReference>
<dbReference type="GO" id="GO:0006325">
    <property type="term" value="P:chromatin organization"/>
    <property type="evidence" value="ECO:0007669"/>
    <property type="project" value="UniProtKB-KW"/>
</dbReference>
<dbReference type="SMART" id="SM00249">
    <property type="entry name" value="PHD"/>
    <property type="match status" value="1"/>
</dbReference>